<name>A0AAW0P6F3_9GOBI</name>
<protein>
    <submittedName>
        <fullName evidence="1">Uncharacterized protein</fullName>
    </submittedName>
</protein>
<organism evidence="1 2">
    <name type="scientific">Mugilogobius chulae</name>
    <name type="common">yellowstripe goby</name>
    <dbReference type="NCBI Taxonomy" id="88201"/>
    <lineage>
        <taxon>Eukaryota</taxon>
        <taxon>Metazoa</taxon>
        <taxon>Chordata</taxon>
        <taxon>Craniata</taxon>
        <taxon>Vertebrata</taxon>
        <taxon>Euteleostomi</taxon>
        <taxon>Actinopterygii</taxon>
        <taxon>Neopterygii</taxon>
        <taxon>Teleostei</taxon>
        <taxon>Neoteleostei</taxon>
        <taxon>Acanthomorphata</taxon>
        <taxon>Gobiaria</taxon>
        <taxon>Gobiiformes</taxon>
        <taxon>Gobioidei</taxon>
        <taxon>Gobiidae</taxon>
        <taxon>Gobionellinae</taxon>
        <taxon>Mugilogobius</taxon>
    </lineage>
</organism>
<dbReference type="AlphaFoldDB" id="A0AAW0P6F3"/>
<dbReference type="Proteomes" id="UP001460270">
    <property type="component" value="Unassembled WGS sequence"/>
</dbReference>
<evidence type="ECO:0000313" key="2">
    <source>
        <dbReference type="Proteomes" id="UP001460270"/>
    </source>
</evidence>
<comment type="caution">
    <text evidence="1">The sequence shown here is derived from an EMBL/GenBank/DDBJ whole genome shotgun (WGS) entry which is preliminary data.</text>
</comment>
<reference evidence="2" key="1">
    <citation type="submission" date="2024-04" db="EMBL/GenBank/DDBJ databases">
        <title>Salinicola lusitanus LLJ914,a marine bacterium isolated from the Okinawa Trough.</title>
        <authorList>
            <person name="Li J."/>
        </authorList>
    </citation>
    <scope>NUCLEOTIDE SEQUENCE [LARGE SCALE GENOMIC DNA]</scope>
</reference>
<accession>A0AAW0P6F3</accession>
<proteinExistence type="predicted"/>
<keyword evidence="2" id="KW-1185">Reference proteome</keyword>
<sequence length="99" mass="11238">MRLNGHGPIQMVIVPKTEATTATKQLLWENPEAFPGQSKDFVTLECPGSSSRSHTGWTCSEHLTRETSRRQLKQMPEQPQVVLLDVKEQWPNSEFLSCD</sequence>
<dbReference type="EMBL" id="JBBPFD010000010">
    <property type="protein sequence ID" value="KAK7910498.1"/>
    <property type="molecule type" value="Genomic_DNA"/>
</dbReference>
<evidence type="ECO:0000313" key="1">
    <source>
        <dbReference type="EMBL" id="KAK7910498.1"/>
    </source>
</evidence>
<gene>
    <name evidence="1" type="ORF">WMY93_015182</name>
</gene>